<dbReference type="InParanoid" id="A0A6P7G8D4"/>
<evidence type="ECO:0000256" key="1">
    <source>
        <dbReference type="ARBA" id="ARBA00004651"/>
    </source>
</evidence>
<evidence type="ECO:0000256" key="7">
    <source>
        <dbReference type="ARBA" id="ARBA00023136"/>
    </source>
</evidence>
<reference evidence="11" key="1">
    <citation type="submission" date="2025-08" db="UniProtKB">
        <authorList>
            <consortium name="RefSeq"/>
        </authorList>
    </citation>
    <scope>IDENTIFICATION</scope>
    <source>
        <tissue evidence="11">Whole insect</tissue>
    </source>
</reference>
<evidence type="ECO:0000256" key="5">
    <source>
        <dbReference type="ARBA" id="ARBA00022725"/>
    </source>
</evidence>
<dbReference type="GO" id="GO:0004984">
    <property type="term" value="F:olfactory receptor activity"/>
    <property type="evidence" value="ECO:0007669"/>
    <property type="project" value="InterPro"/>
</dbReference>
<dbReference type="GO" id="GO:0005549">
    <property type="term" value="F:odorant binding"/>
    <property type="evidence" value="ECO:0007669"/>
    <property type="project" value="InterPro"/>
</dbReference>
<evidence type="ECO:0000256" key="4">
    <source>
        <dbReference type="ARBA" id="ARBA00022692"/>
    </source>
</evidence>
<dbReference type="PANTHER" id="PTHR21137">
    <property type="entry name" value="ODORANT RECEPTOR"/>
    <property type="match status" value="1"/>
</dbReference>
<keyword evidence="4 10" id="KW-0812">Transmembrane</keyword>
<dbReference type="GO" id="GO:0007165">
    <property type="term" value="P:signal transduction"/>
    <property type="evidence" value="ECO:0007669"/>
    <property type="project" value="UniProtKB-KW"/>
</dbReference>
<comment type="subcellular location">
    <subcellularLocation>
        <location evidence="1">Cell membrane</location>
        <topology evidence="1">Multi-pass membrane protein</topology>
    </subcellularLocation>
</comment>
<keyword evidence="9" id="KW-0807">Transducer</keyword>
<evidence type="ECO:0000256" key="8">
    <source>
        <dbReference type="ARBA" id="ARBA00023170"/>
    </source>
</evidence>
<accession>A0A6P7G8D4</accession>
<dbReference type="RefSeq" id="XP_028145319.1">
    <property type="nucleotide sequence ID" value="XM_028289518.1"/>
</dbReference>
<dbReference type="AlphaFoldDB" id="A0A6P7G8D4"/>
<evidence type="ECO:0000256" key="3">
    <source>
        <dbReference type="ARBA" id="ARBA00022606"/>
    </source>
</evidence>
<feature type="transmembrane region" description="Helical" evidence="10">
    <location>
        <begin position="143"/>
        <end position="163"/>
    </location>
</feature>
<proteinExistence type="predicted"/>
<feature type="transmembrane region" description="Helical" evidence="10">
    <location>
        <begin position="94"/>
        <end position="113"/>
    </location>
</feature>
<name>A0A6P7G8D4_DIAVI</name>
<dbReference type="GO" id="GO:0005886">
    <property type="term" value="C:plasma membrane"/>
    <property type="evidence" value="ECO:0007669"/>
    <property type="project" value="UniProtKB-SubCell"/>
</dbReference>
<keyword evidence="7 10" id="KW-0472">Membrane</keyword>
<dbReference type="PANTHER" id="PTHR21137:SF35">
    <property type="entry name" value="ODORANT RECEPTOR 19A-RELATED"/>
    <property type="match status" value="1"/>
</dbReference>
<keyword evidence="8" id="KW-0675">Receptor</keyword>
<evidence type="ECO:0000256" key="9">
    <source>
        <dbReference type="ARBA" id="ARBA00023224"/>
    </source>
</evidence>
<sequence>MFHVTFQIKWLGERIVTCLEQFAQDKSMTNEKYQKIIQKNITDIVKYHICFIRVFRTISKFQDMGILMSSISCLVMCTGIIFLIIADLDPSLNYRLYLALVCVVTVVSSLSMASQKLTDTTEELGFLFYNCSWTHWSTRNKKLLLIILPCIQKPLVISMYGFYPLNIKFISKVIYCKLEHNRYTFPYQLSKIKYTNYLTLNK</sequence>
<keyword evidence="3" id="KW-0716">Sensory transduction</keyword>
<evidence type="ECO:0000256" key="10">
    <source>
        <dbReference type="SAM" id="Phobius"/>
    </source>
</evidence>
<evidence type="ECO:0000256" key="2">
    <source>
        <dbReference type="ARBA" id="ARBA00022475"/>
    </source>
</evidence>
<keyword evidence="2" id="KW-1003">Cell membrane</keyword>
<gene>
    <name evidence="11" type="primary">LOC114338889</name>
</gene>
<keyword evidence="6 10" id="KW-1133">Transmembrane helix</keyword>
<dbReference type="InterPro" id="IPR004117">
    <property type="entry name" value="7tm6_olfct_rcpt"/>
</dbReference>
<organism evidence="11">
    <name type="scientific">Diabrotica virgifera virgifera</name>
    <name type="common">western corn rootworm</name>
    <dbReference type="NCBI Taxonomy" id="50390"/>
    <lineage>
        <taxon>Eukaryota</taxon>
        <taxon>Metazoa</taxon>
        <taxon>Ecdysozoa</taxon>
        <taxon>Arthropoda</taxon>
        <taxon>Hexapoda</taxon>
        <taxon>Insecta</taxon>
        <taxon>Pterygota</taxon>
        <taxon>Neoptera</taxon>
        <taxon>Endopterygota</taxon>
        <taxon>Coleoptera</taxon>
        <taxon>Polyphaga</taxon>
        <taxon>Cucujiformia</taxon>
        <taxon>Chrysomeloidea</taxon>
        <taxon>Chrysomelidae</taxon>
        <taxon>Galerucinae</taxon>
        <taxon>Diabroticina</taxon>
        <taxon>Diabroticites</taxon>
        <taxon>Diabrotica</taxon>
    </lineage>
</organism>
<feature type="transmembrane region" description="Helical" evidence="10">
    <location>
        <begin position="66"/>
        <end position="88"/>
    </location>
</feature>
<evidence type="ECO:0000313" key="11">
    <source>
        <dbReference type="RefSeq" id="XP_028145319.1"/>
    </source>
</evidence>
<dbReference type="Pfam" id="PF02949">
    <property type="entry name" value="7tm_6"/>
    <property type="match status" value="1"/>
</dbReference>
<keyword evidence="5" id="KW-0552">Olfaction</keyword>
<evidence type="ECO:0000256" key="6">
    <source>
        <dbReference type="ARBA" id="ARBA00022989"/>
    </source>
</evidence>
<protein>
    <submittedName>
        <fullName evidence="11">Uncharacterized protein LOC114338889</fullName>
    </submittedName>
</protein>